<feature type="transmembrane region" description="Helical" evidence="1">
    <location>
        <begin position="56"/>
        <end position="85"/>
    </location>
</feature>
<organism evidence="2 3">
    <name type="scientific">Geodermatophilus amargosae</name>
    <dbReference type="NCBI Taxonomy" id="1296565"/>
    <lineage>
        <taxon>Bacteria</taxon>
        <taxon>Bacillati</taxon>
        <taxon>Actinomycetota</taxon>
        <taxon>Actinomycetes</taxon>
        <taxon>Geodermatophilales</taxon>
        <taxon>Geodermatophilaceae</taxon>
        <taxon>Geodermatophilus</taxon>
    </lineage>
</organism>
<dbReference type="EMBL" id="FPBA01000010">
    <property type="protein sequence ID" value="SFT77413.1"/>
    <property type="molecule type" value="Genomic_DNA"/>
</dbReference>
<dbReference type="STRING" id="1296565.SAMN05660657_02987"/>
<evidence type="ECO:0000256" key="1">
    <source>
        <dbReference type="SAM" id="Phobius"/>
    </source>
</evidence>
<dbReference type="AlphaFoldDB" id="A0A1I7ARB5"/>
<keyword evidence="1" id="KW-0812">Transmembrane</keyword>
<dbReference type="GO" id="GO:0140359">
    <property type="term" value="F:ABC-type transporter activity"/>
    <property type="evidence" value="ECO:0007669"/>
    <property type="project" value="InterPro"/>
</dbReference>
<dbReference type="GO" id="GO:0005886">
    <property type="term" value="C:plasma membrane"/>
    <property type="evidence" value="ECO:0007669"/>
    <property type="project" value="UniProtKB-SubCell"/>
</dbReference>
<evidence type="ECO:0000313" key="2">
    <source>
        <dbReference type="EMBL" id="SFT77413.1"/>
    </source>
</evidence>
<keyword evidence="3" id="KW-1185">Reference proteome</keyword>
<feature type="transmembrane region" description="Helical" evidence="1">
    <location>
        <begin position="250"/>
        <end position="269"/>
    </location>
</feature>
<dbReference type="OrthoDB" id="3217553at2"/>
<feature type="transmembrane region" description="Helical" evidence="1">
    <location>
        <begin position="168"/>
        <end position="189"/>
    </location>
</feature>
<dbReference type="Pfam" id="PF12679">
    <property type="entry name" value="ABC2_membrane_2"/>
    <property type="match status" value="1"/>
</dbReference>
<keyword evidence="1" id="KW-0472">Membrane</keyword>
<dbReference type="Proteomes" id="UP000199546">
    <property type="component" value="Unassembled WGS sequence"/>
</dbReference>
<feature type="transmembrane region" description="Helical" evidence="1">
    <location>
        <begin position="16"/>
        <end position="36"/>
    </location>
</feature>
<proteinExistence type="predicted"/>
<sequence length="275" mass="28682">MIGVELSKMFRRPRTWATIAVLNALPVLVAVLLQLTDLAPRPGEGPPFLSAVLTNGQLFPLAALAIVLPLFLPIAVAVVSGDAVAGEAQAGTLRYLLARPAGRTRLLVAKLVAVLAFVLVTVVVVAVVGYLVGTLLFDAQPVTSGTSGAGTSMSGTPLTPEELARRTLLAIGYVAVSMLGVAAFGLFFSTLTDSPLAAALGALAVLVTSSLLFTLDAASPIAPYLPTRYWLAFVDLFRDPVLWRDVVRGLALQGVYVGVLLTAAWANFATKDVTS</sequence>
<keyword evidence="1" id="KW-1133">Transmembrane helix</keyword>
<gene>
    <name evidence="2" type="ORF">SAMN05660657_02987</name>
</gene>
<feature type="transmembrane region" description="Helical" evidence="1">
    <location>
        <begin position="106"/>
        <end position="132"/>
    </location>
</feature>
<dbReference type="PANTHER" id="PTHR37305">
    <property type="entry name" value="INTEGRAL MEMBRANE PROTEIN-RELATED"/>
    <property type="match status" value="1"/>
</dbReference>
<name>A0A1I7ARB5_9ACTN</name>
<accession>A0A1I7ARB5</accession>
<dbReference type="RefSeq" id="WP_093580277.1">
    <property type="nucleotide sequence ID" value="NZ_FPBA01000010.1"/>
</dbReference>
<dbReference type="PANTHER" id="PTHR37305:SF1">
    <property type="entry name" value="MEMBRANE PROTEIN"/>
    <property type="match status" value="1"/>
</dbReference>
<reference evidence="3" key="1">
    <citation type="submission" date="2016-10" db="EMBL/GenBank/DDBJ databases">
        <authorList>
            <person name="Varghese N."/>
            <person name="Submissions S."/>
        </authorList>
    </citation>
    <scope>NUCLEOTIDE SEQUENCE [LARGE SCALE GENOMIC DNA]</scope>
    <source>
        <strain evidence="3">DSM 46136</strain>
    </source>
</reference>
<evidence type="ECO:0000313" key="3">
    <source>
        <dbReference type="Proteomes" id="UP000199546"/>
    </source>
</evidence>
<protein>
    <submittedName>
        <fullName evidence="2">ABC-2 type transport system permease protein</fullName>
    </submittedName>
</protein>
<feature type="transmembrane region" description="Helical" evidence="1">
    <location>
        <begin position="196"/>
        <end position="215"/>
    </location>
</feature>